<feature type="coiled-coil region" evidence="1">
    <location>
        <begin position="192"/>
        <end position="261"/>
    </location>
</feature>
<evidence type="ECO:0000256" key="1">
    <source>
        <dbReference type="SAM" id="Coils"/>
    </source>
</evidence>
<accession>A0A7C0Y589</accession>
<protein>
    <submittedName>
        <fullName evidence="3">Uncharacterized protein</fullName>
    </submittedName>
</protein>
<dbReference type="InterPro" id="IPR005082">
    <property type="entry name" value="Peptidase_U9_T4_prohead"/>
</dbReference>
<proteinExistence type="predicted"/>
<organism evidence="3">
    <name type="scientific">Desulfofervidus auxilii</name>
    <dbReference type="NCBI Taxonomy" id="1621989"/>
    <lineage>
        <taxon>Bacteria</taxon>
        <taxon>Pseudomonadati</taxon>
        <taxon>Thermodesulfobacteriota</taxon>
        <taxon>Candidatus Desulfofervidia</taxon>
        <taxon>Candidatus Desulfofervidales</taxon>
        <taxon>Candidatus Desulfofervidaceae</taxon>
        <taxon>Candidatus Desulfofervidus</taxon>
    </lineage>
</organism>
<name>A0A7C0Y589_DESA2</name>
<feature type="coiled-coil region" evidence="1">
    <location>
        <begin position="484"/>
        <end position="520"/>
    </location>
</feature>
<evidence type="ECO:0000313" key="3">
    <source>
        <dbReference type="EMBL" id="HDD44721.1"/>
    </source>
</evidence>
<dbReference type="AlphaFoldDB" id="A0A7C0Y589"/>
<gene>
    <name evidence="3" type="ORF">ENG63_07680</name>
</gene>
<reference evidence="3" key="1">
    <citation type="journal article" date="2020" name="mSystems">
        <title>Genome- and Community-Level Interaction Insights into Carbon Utilization and Element Cycling Functions of Hydrothermarchaeota in Hydrothermal Sediment.</title>
        <authorList>
            <person name="Zhou Z."/>
            <person name="Liu Y."/>
            <person name="Xu W."/>
            <person name="Pan J."/>
            <person name="Luo Z.H."/>
            <person name="Li M."/>
        </authorList>
    </citation>
    <scope>NUCLEOTIDE SEQUENCE [LARGE SCALE GENOMIC DNA]</scope>
    <source>
        <strain evidence="3">HyVt-233</strain>
    </source>
</reference>
<dbReference type="Pfam" id="PF03420">
    <property type="entry name" value="Peptidase_S77"/>
    <property type="match status" value="1"/>
</dbReference>
<feature type="region of interest" description="Disordered" evidence="2">
    <location>
        <begin position="587"/>
        <end position="612"/>
    </location>
</feature>
<sequence>MDKNYLNETFVLDKTFLKVEEGKPVLKNVKIHQAEIKNRNLRVYPKDILKKAFIKWQNDSKRDDSYKIMFADHIIRLFSGANVFQSVAGVIENTWWNESENAIYADIRLLPQFQGGKDIYNYINEGLKIGISARQIGSTENGDGTGKVTDLHILGWDFVFYPSFNFYTSCNDMVYETIEKFYECKDELCKIIEQINEQTNENKKNNKILNKNEGIDKMQEKEVKEMVEKYKKELEELKRENDNLKKKIEEYENKKIEEQKKPKITINNSQISYRAWSDVNKTRLRNILYESGNEAAIRECFAHVPDIEKMSTWGWPHHELRAVGENSYELILNYNGVMAAYKALAGARGGGTAITAKERREIARHLIKHFQNHLKREVPARLKQLAEAKDLEVEFEYDENQEIEALVLENLLFFIAAYGLAEVTAKKVKVKDLMEKILISLKEAEIIKYDSEVTTDKEKLEKVVNIVKDNFEEEVTKENIEEFVEKLIKTIHQIHETLKQKELEKEIEVKKMEYKDIEEAEEIFKTVKSKEDLEQAIFRLELIKAKKEFDLPEKMLDEWFVTCETVEDIEREKAKLRTVLELKMQKEKDTDKVDEKQDNNRDGDTGKDKETKKAKTITTIIDELKIKI</sequence>
<evidence type="ECO:0000256" key="2">
    <source>
        <dbReference type="SAM" id="MobiDB-lite"/>
    </source>
</evidence>
<keyword evidence="1" id="KW-0175">Coiled coil</keyword>
<comment type="caution">
    <text evidence="3">The sequence shown here is derived from an EMBL/GenBank/DDBJ whole genome shotgun (WGS) entry which is preliminary data.</text>
</comment>
<dbReference type="EMBL" id="DRBS01000287">
    <property type="protein sequence ID" value="HDD44721.1"/>
    <property type="molecule type" value="Genomic_DNA"/>
</dbReference>
<dbReference type="Proteomes" id="UP000886289">
    <property type="component" value="Unassembled WGS sequence"/>
</dbReference>